<dbReference type="GO" id="GO:0003951">
    <property type="term" value="F:NAD+ kinase activity"/>
    <property type="evidence" value="ECO:0007669"/>
    <property type="project" value="UniProtKB-UniRule"/>
</dbReference>
<accession>A0A0C1HDQ0</accession>
<dbReference type="EC" id="2.7.1.23" evidence="6"/>
<dbReference type="Gene3D" id="2.60.200.30">
    <property type="entry name" value="Probable inorganic polyphosphate/atp-NAD kinase, domain 2"/>
    <property type="match status" value="1"/>
</dbReference>
<feature type="active site" description="Proton acceptor" evidence="6">
    <location>
        <position position="64"/>
    </location>
</feature>
<dbReference type="GO" id="GO:0005524">
    <property type="term" value="F:ATP binding"/>
    <property type="evidence" value="ECO:0007669"/>
    <property type="project" value="UniProtKB-KW"/>
</dbReference>
<feature type="binding site" evidence="6">
    <location>
        <begin position="64"/>
        <end position="65"/>
    </location>
    <ligand>
        <name>NAD(+)</name>
        <dbReference type="ChEBI" id="CHEBI:57540"/>
    </ligand>
</feature>
<feature type="binding site" evidence="6">
    <location>
        <begin position="134"/>
        <end position="135"/>
    </location>
    <ligand>
        <name>NAD(+)</name>
        <dbReference type="ChEBI" id="CHEBI:57540"/>
    </ligand>
</feature>
<name>A0A0C1HDQ0_9BACT</name>
<dbReference type="HAMAP" id="MF_00361">
    <property type="entry name" value="NAD_kinase"/>
    <property type="match status" value="1"/>
</dbReference>
<dbReference type="GO" id="GO:0019674">
    <property type="term" value="P:NAD+ metabolic process"/>
    <property type="evidence" value="ECO:0007669"/>
    <property type="project" value="InterPro"/>
</dbReference>
<evidence type="ECO:0000256" key="3">
    <source>
        <dbReference type="ARBA" id="ARBA00022857"/>
    </source>
</evidence>
<feature type="binding site" evidence="6">
    <location>
        <position position="69"/>
    </location>
    <ligand>
        <name>NAD(+)</name>
        <dbReference type="ChEBI" id="CHEBI:57540"/>
    </ligand>
</feature>
<evidence type="ECO:0000256" key="2">
    <source>
        <dbReference type="ARBA" id="ARBA00022777"/>
    </source>
</evidence>
<dbReference type="InterPro" id="IPR017437">
    <property type="entry name" value="ATP-NAD_kinase_PpnK-typ_C"/>
</dbReference>
<comment type="cofactor">
    <cofactor evidence="6">
        <name>a divalent metal cation</name>
        <dbReference type="ChEBI" id="CHEBI:60240"/>
    </cofactor>
</comment>
<dbReference type="PANTHER" id="PTHR20275:SF0">
    <property type="entry name" value="NAD KINASE"/>
    <property type="match status" value="1"/>
</dbReference>
<evidence type="ECO:0000256" key="4">
    <source>
        <dbReference type="ARBA" id="ARBA00023027"/>
    </source>
</evidence>
<comment type="similarity">
    <text evidence="6">Belongs to the NAD kinase family.</text>
</comment>
<evidence type="ECO:0000256" key="1">
    <source>
        <dbReference type="ARBA" id="ARBA00022679"/>
    </source>
</evidence>
<feature type="binding site" evidence="6">
    <location>
        <position position="164"/>
    </location>
    <ligand>
        <name>NAD(+)</name>
        <dbReference type="ChEBI" id="CHEBI:57540"/>
    </ligand>
</feature>
<dbReference type="Gene3D" id="3.40.50.10330">
    <property type="entry name" value="Probable inorganic polyphosphate/atp-NAD kinase, domain 1"/>
    <property type="match status" value="1"/>
</dbReference>
<comment type="caution">
    <text evidence="7">The sequence shown here is derived from an EMBL/GenBank/DDBJ whole genome shotgun (WGS) entry which is preliminary data.</text>
</comment>
<dbReference type="Pfam" id="PF20143">
    <property type="entry name" value="NAD_kinase_C"/>
    <property type="match status" value="1"/>
</dbReference>
<organism evidence="7 8">
    <name type="scientific">Candidatus Protochlamydia amoebophila</name>
    <dbReference type="NCBI Taxonomy" id="362787"/>
    <lineage>
        <taxon>Bacteria</taxon>
        <taxon>Pseudomonadati</taxon>
        <taxon>Chlamydiota</taxon>
        <taxon>Chlamydiia</taxon>
        <taxon>Parachlamydiales</taxon>
        <taxon>Parachlamydiaceae</taxon>
        <taxon>Candidatus Protochlamydia</taxon>
    </lineage>
</organism>
<comment type="catalytic activity">
    <reaction evidence="5 6">
        <text>NAD(+) + ATP = ADP + NADP(+) + H(+)</text>
        <dbReference type="Rhea" id="RHEA:18629"/>
        <dbReference type="ChEBI" id="CHEBI:15378"/>
        <dbReference type="ChEBI" id="CHEBI:30616"/>
        <dbReference type="ChEBI" id="CHEBI:57540"/>
        <dbReference type="ChEBI" id="CHEBI:58349"/>
        <dbReference type="ChEBI" id="CHEBI:456216"/>
        <dbReference type="EC" id="2.7.1.23"/>
    </reaction>
</comment>
<dbReference type="Pfam" id="PF01513">
    <property type="entry name" value="NAD_kinase"/>
    <property type="match status" value="1"/>
</dbReference>
<keyword evidence="6" id="KW-0963">Cytoplasm</keyword>
<dbReference type="Proteomes" id="UP000031465">
    <property type="component" value="Unassembled WGS sequence"/>
</dbReference>
<sequence length="280" mass="30781">MMIALFPNESKDPSLKIAAEICQFLISRNIEITAEDKHAKQLNVFPLSQVNVQHINFRISLGGDGTILRLIHKHPTIHAPLLGINLGSLGFLADIPLDGIFPSLEDLIKGRYRVQKRMMMEGSVLCKPSCFAVNEAVIHRAQNPCLIDLAIYVDGNYLNTFSADGMIISTPSGSTAYSLAAGGPILTPELKAFVLTPICPHTISNRPIVLMPEISIQVKYLSSYAPVEVSSDGISSFSLSTNEIFHASISSQTFDLVCLERHDYFATLREKLGWQGKLKI</sequence>
<dbReference type="GO" id="GO:0005737">
    <property type="term" value="C:cytoplasm"/>
    <property type="evidence" value="ECO:0007669"/>
    <property type="project" value="UniProtKB-SubCell"/>
</dbReference>
<comment type="function">
    <text evidence="6">Involved in the regulation of the intracellular balance of NAD and NADP, and is a key enzyme in the biosynthesis of NADP. Catalyzes specifically the phosphorylation on 2'-hydroxyl of the adenosine moiety of NAD to yield NADP.</text>
</comment>
<dbReference type="GO" id="GO:0051287">
    <property type="term" value="F:NAD binding"/>
    <property type="evidence" value="ECO:0007669"/>
    <property type="project" value="UniProtKB-ARBA"/>
</dbReference>
<reference evidence="7 8" key="1">
    <citation type="journal article" date="2014" name="Mol. Biol. Evol.">
        <title>Massive expansion of Ubiquitination-related gene families within the Chlamydiae.</title>
        <authorList>
            <person name="Domman D."/>
            <person name="Collingro A."/>
            <person name="Lagkouvardos I."/>
            <person name="Gehre L."/>
            <person name="Weinmaier T."/>
            <person name="Rattei T."/>
            <person name="Subtil A."/>
            <person name="Horn M."/>
        </authorList>
    </citation>
    <scope>NUCLEOTIDE SEQUENCE [LARGE SCALE GENOMIC DNA]</scope>
    <source>
        <strain evidence="7 8">EI2</strain>
    </source>
</reference>
<proteinExistence type="inferred from homology"/>
<dbReference type="InterPro" id="IPR017438">
    <property type="entry name" value="ATP-NAD_kinase_N"/>
</dbReference>
<keyword evidence="1 6" id="KW-0808">Transferase</keyword>
<keyword evidence="2 6" id="KW-0418">Kinase</keyword>
<keyword evidence="6" id="KW-0547">Nucleotide-binding</keyword>
<protein>
    <recommendedName>
        <fullName evidence="6">NAD kinase</fullName>
        <ecNumber evidence="6">2.7.1.23</ecNumber>
    </recommendedName>
    <alternativeName>
        <fullName evidence="6">ATP-dependent NAD kinase</fullName>
    </alternativeName>
</protein>
<dbReference type="EMBL" id="JSAN01000045">
    <property type="protein sequence ID" value="KIC72888.1"/>
    <property type="molecule type" value="Genomic_DNA"/>
</dbReference>
<evidence type="ECO:0000313" key="7">
    <source>
        <dbReference type="EMBL" id="KIC72888.1"/>
    </source>
</evidence>
<evidence type="ECO:0000313" key="8">
    <source>
        <dbReference type="Proteomes" id="UP000031465"/>
    </source>
</evidence>
<dbReference type="PANTHER" id="PTHR20275">
    <property type="entry name" value="NAD KINASE"/>
    <property type="match status" value="1"/>
</dbReference>
<evidence type="ECO:0000256" key="5">
    <source>
        <dbReference type="ARBA" id="ARBA00047925"/>
    </source>
</evidence>
<dbReference type="AlphaFoldDB" id="A0A0C1HDQ0"/>
<dbReference type="PATRIC" id="fig|362787.3.peg.691"/>
<dbReference type="SUPFAM" id="SSF111331">
    <property type="entry name" value="NAD kinase/diacylglycerol kinase-like"/>
    <property type="match status" value="1"/>
</dbReference>
<keyword evidence="4 6" id="KW-0520">NAD</keyword>
<dbReference type="InterPro" id="IPR016064">
    <property type="entry name" value="NAD/diacylglycerol_kinase_sf"/>
</dbReference>
<keyword evidence="6" id="KW-0067">ATP-binding</keyword>
<dbReference type="RefSeq" id="WP_039357286.1">
    <property type="nucleotide sequence ID" value="NZ_JSAN01000045.1"/>
</dbReference>
<dbReference type="GO" id="GO:0046872">
    <property type="term" value="F:metal ion binding"/>
    <property type="evidence" value="ECO:0007669"/>
    <property type="project" value="UniProtKB-UniRule"/>
</dbReference>
<evidence type="ECO:0000256" key="6">
    <source>
        <dbReference type="HAMAP-Rule" id="MF_00361"/>
    </source>
</evidence>
<dbReference type="InterPro" id="IPR002504">
    <property type="entry name" value="NADK"/>
</dbReference>
<dbReference type="GO" id="GO:0006741">
    <property type="term" value="P:NADP+ biosynthetic process"/>
    <property type="evidence" value="ECO:0007669"/>
    <property type="project" value="UniProtKB-UniRule"/>
</dbReference>
<comment type="caution">
    <text evidence="6">Lacks conserved residue(s) required for the propagation of feature annotation.</text>
</comment>
<keyword evidence="3 6" id="KW-0521">NADP</keyword>
<gene>
    <name evidence="7" type="primary">ppnK</name>
    <name evidence="6" type="synonym">nadK</name>
    <name evidence="7" type="ORF">DB44_BY00110</name>
</gene>
<comment type="subcellular location">
    <subcellularLocation>
        <location evidence="6">Cytoplasm</location>
    </subcellularLocation>
</comment>